<feature type="signal peptide" evidence="2">
    <location>
        <begin position="1"/>
        <end position="18"/>
    </location>
</feature>
<dbReference type="EMBL" id="CP139487">
    <property type="protein sequence ID" value="WPU64806.1"/>
    <property type="molecule type" value="Genomic_DNA"/>
</dbReference>
<evidence type="ECO:0000256" key="2">
    <source>
        <dbReference type="SAM" id="SignalP"/>
    </source>
</evidence>
<dbReference type="Proteomes" id="UP001324634">
    <property type="component" value="Chromosome"/>
</dbReference>
<evidence type="ECO:0000313" key="3">
    <source>
        <dbReference type="EMBL" id="WPU64806.1"/>
    </source>
</evidence>
<feature type="chain" id="PRO_5043926411" evidence="2">
    <location>
        <begin position="19"/>
        <end position="527"/>
    </location>
</feature>
<dbReference type="AlphaFoldDB" id="A0AAX4HNG8"/>
<dbReference type="KEGG" id="psti:SOO65_19105"/>
<reference evidence="3 4" key="1">
    <citation type="submission" date="2023-11" db="EMBL/GenBank/DDBJ databases">
        <title>Peredibacter starrii A3.12.</title>
        <authorList>
            <person name="Mitchell R.J."/>
        </authorList>
    </citation>
    <scope>NUCLEOTIDE SEQUENCE [LARGE SCALE GENOMIC DNA]</scope>
    <source>
        <strain evidence="3 4">A3.12</strain>
    </source>
</reference>
<evidence type="ECO:0000256" key="1">
    <source>
        <dbReference type="SAM" id="MobiDB-lite"/>
    </source>
</evidence>
<keyword evidence="2" id="KW-0732">Signal</keyword>
<gene>
    <name evidence="3" type="ORF">SOO65_19105</name>
</gene>
<protein>
    <submittedName>
        <fullName evidence="3">Uncharacterized protein</fullName>
    </submittedName>
</protein>
<proteinExistence type="predicted"/>
<feature type="region of interest" description="Disordered" evidence="1">
    <location>
        <begin position="205"/>
        <end position="238"/>
    </location>
</feature>
<organism evidence="3 4">
    <name type="scientific">Peredibacter starrii</name>
    <dbReference type="NCBI Taxonomy" id="28202"/>
    <lineage>
        <taxon>Bacteria</taxon>
        <taxon>Pseudomonadati</taxon>
        <taxon>Bdellovibrionota</taxon>
        <taxon>Bacteriovoracia</taxon>
        <taxon>Bacteriovoracales</taxon>
        <taxon>Bacteriovoracaceae</taxon>
        <taxon>Peredibacter</taxon>
    </lineage>
</organism>
<name>A0AAX4HNG8_9BACT</name>
<sequence length="527" mass="59542">MIKLIAALVFLCSFTSWSQTSTGRHAWKVTNKYGKVQLLTGYQVFYNELSQKEAATYEEWKLRQTTMWQFLINEAWATEGMNCIYAGWPSKRVSNLCSSPGRNNPDYDNGPCSSNQMHCQPMMFGKGLCVPTGTQQQRSLAFSNCTKKFAASKKTMEDVVNEVKADNKEAQLLELMDFADKICTEGKQASTPMCTRLKATVGKLRHFDVKPKEEKKPETKPEETKPDEKKPEETKPDETEIVVKTEPIVVIDGEKVIDEEQKKVLIESVELVNKGIVEIKEEVSIIDCPPETKGKPFDREEPRPIKLEYTTSRPGSDKAWDMTYMKDQNESDLRPTGFVLSNVGPNKIAGTPLDPEEKVMREWRFVSEDNSQQETYLWVTDDAGSGRLSQLMESVVMLIPRRMKPDVAVINGDVHVTLATGEKVVFDKETKEVKAGVIKERPVDLNPDRFQRKPAPLDYAGSGISIRVDRRGEDPRLIKGNAVITQNGKKCEVPAGQLWGGDTSFRYKNDNDLVNFLNRKCGNKFSI</sequence>
<accession>A0AAX4HNG8</accession>
<keyword evidence="4" id="KW-1185">Reference proteome</keyword>
<dbReference type="RefSeq" id="WP_321394315.1">
    <property type="nucleotide sequence ID" value="NZ_CP139487.1"/>
</dbReference>
<evidence type="ECO:0000313" key="4">
    <source>
        <dbReference type="Proteomes" id="UP001324634"/>
    </source>
</evidence>